<comment type="caution">
    <text evidence="3">The sequence shown here is derived from an EMBL/GenBank/DDBJ whole genome shotgun (WGS) entry which is preliminary data.</text>
</comment>
<dbReference type="RefSeq" id="WP_377130540.1">
    <property type="nucleotide sequence ID" value="NZ_JBHUON010000042.1"/>
</dbReference>
<dbReference type="Pfam" id="PF13432">
    <property type="entry name" value="TPR_16"/>
    <property type="match status" value="1"/>
</dbReference>
<dbReference type="InterPro" id="IPR011990">
    <property type="entry name" value="TPR-like_helical_dom_sf"/>
</dbReference>
<accession>A0ABW5XVA0</accession>
<keyword evidence="1" id="KW-0802">TPR repeat</keyword>
<protein>
    <submittedName>
        <fullName evidence="3">Tetratricopeptide repeat protein</fullName>
    </submittedName>
</protein>
<dbReference type="SMART" id="SM00028">
    <property type="entry name" value="TPR"/>
    <property type="match status" value="2"/>
</dbReference>
<dbReference type="Proteomes" id="UP001597601">
    <property type="component" value="Unassembled WGS sequence"/>
</dbReference>
<gene>
    <name evidence="3" type="ORF">ACFSYC_19490</name>
</gene>
<dbReference type="InterPro" id="IPR019734">
    <property type="entry name" value="TPR_rpt"/>
</dbReference>
<sequence>MQARSLIVTLLFSILSVSSTFAQDTDDPATNYKAALALSNEGKGLEGVPLLEKVLKTQSNYTNAAYSLLGSIYDKSNLPDKAITVFKEGLKSYPKDQNLYFNLGIANFRAKKYADAELAAIEAIKLDPKHANSQRLYGLVTFHQNKRMNALLAFCSFLLLEPNGSRSEEAITNLQSILKGGVLKASGANKSPGADARENALLNGIINQAIASSKTKNLNGAALLDYQLKTIFTQAGQASAKKADKTFFDQYYAAYFYKLAQSGNTPAMAKLVTDKTVDTSLSAWIASTERSF</sequence>
<dbReference type="PROSITE" id="PS50005">
    <property type="entry name" value="TPR"/>
    <property type="match status" value="2"/>
</dbReference>
<name>A0ABW5XVA0_9SPHI</name>
<reference evidence="4" key="1">
    <citation type="journal article" date="2019" name="Int. J. Syst. Evol. Microbiol.">
        <title>The Global Catalogue of Microorganisms (GCM) 10K type strain sequencing project: providing services to taxonomists for standard genome sequencing and annotation.</title>
        <authorList>
            <consortium name="The Broad Institute Genomics Platform"/>
            <consortium name="The Broad Institute Genome Sequencing Center for Infectious Disease"/>
            <person name="Wu L."/>
            <person name="Ma J."/>
        </authorList>
    </citation>
    <scope>NUCLEOTIDE SEQUENCE [LARGE SCALE GENOMIC DNA]</scope>
    <source>
        <strain evidence="4">KCTC 52232</strain>
    </source>
</reference>
<keyword evidence="4" id="KW-1185">Reference proteome</keyword>
<organism evidence="3 4">
    <name type="scientific">Mucilaginibacter antarcticus</name>
    <dbReference type="NCBI Taxonomy" id="1855725"/>
    <lineage>
        <taxon>Bacteria</taxon>
        <taxon>Pseudomonadati</taxon>
        <taxon>Bacteroidota</taxon>
        <taxon>Sphingobacteriia</taxon>
        <taxon>Sphingobacteriales</taxon>
        <taxon>Sphingobacteriaceae</taxon>
        <taxon>Mucilaginibacter</taxon>
    </lineage>
</organism>
<keyword evidence="2" id="KW-0732">Signal</keyword>
<evidence type="ECO:0000256" key="2">
    <source>
        <dbReference type="SAM" id="SignalP"/>
    </source>
</evidence>
<dbReference type="SUPFAM" id="SSF48452">
    <property type="entry name" value="TPR-like"/>
    <property type="match status" value="1"/>
</dbReference>
<feature type="chain" id="PRO_5045458890" evidence="2">
    <location>
        <begin position="23"/>
        <end position="292"/>
    </location>
</feature>
<evidence type="ECO:0000313" key="3">
    <source>
        <dbReference type="EMBL" id="MFD2866889.1"/>
    </source>
</evidence>
<feature type="signal peptide" evidence="2">
    <location>
        <begin position="1"/>
        <end position="22"/>
    </location>
</feature>
<feature type="repeat" description="TPR" evidence="1">
    <location>
        <begin position="97"/>
        <end position="130"/>
    </location>
</feature>
<evidence type="ECO:0000313" key="4">
    <source>
        <dbReference type="Proteomes" id="UP001597601"/>
    </source>
</evidence>
<evidence type="ECO:0000256" key="1">
    <source>
        <dbReference type="PROSITE-ProRule" id="PRU00339"/>
    </source>
</evidence>
<dbReference type="EMBL" id="JBHUON010000042">
    <property type="protein sequence ID" value="MFD2866889.1"/>
    <property type="molecule type" value="Genomic_DNA"/>
</dbReference>
<feature type="repeat" description="TPR" evidence="1">
    <location>
        <begin position="63"/>
        <end position="96"/>
    </location>
</feature>
<dbReference type="Gene3D" id="1.25.40.10">
    <property type="entry name" value="Tetratricopeptide repeat domain"/>
    <property type="match status" value="1"/>
</dbReference>
<proteinExistence type="predicted"/>